<feature type="compositionally biased region" description="Low complexity" evidence="5">
    <location>
        <begin position="1204"/>
        <end position="1225"/>
    </location>
</feature>
<dbReference type="RefSeq" id="XP_003671458.1">
    <property type="nucleotide sequence ID" value="XM_003671410.1"/>
</dbReference>
<feature type="compositionally biased region" description="Low complexity" evidence="5">
    <location>
        <begin position="1554"/>
        <end position="1566"/>
    </location>
</feature>
<dbReference type="Gene3D" id="1.20.870.10">
    <property type="entry name" value="Son of sevenless (SoS) protein Chain: S domain 1"/>
    <property type="match status" value="1"/>
</dbReference>
<feature type="compositionally biased region" description="Basic and acidic residues" evidence="5">
    <location>
        <begin position="963"/>
        <end position="973"/>
    </location>
</feature>
<feature type="domain" description="Ras-GEF" evidence="6">
    <location>
        <begin position="1260"/>
        <end position="1497"/>
    </location>
</feature>
<feature type="compositionally biased region" description="Low complexity" evidence="5">
    <location>
        <begin position="332"/>
        <end position="352"/>
    </location>
</feature>
<feature type="region of interest" description="Disordered" evidence="5">
    <location>
        <begin position="317"/>
        <end position="353"/>
    </location>
</feature>
<evidence type="ECO:0000256" key="2">
    <source>
        <dbReference type="ARBA" id="ARBA00022658"/>
    </source>
</evidence>
<dbReference type="STRING" id="1071378.G0WEK4"/>
<evidence type="ECO:0000313" key="8">
    <source>
        <dbReference type="EMBL" id="CCD26215.1"/>
    </source>
</evidence>
<dbReference type="Pfam" id="PF00617">
    <property type="entry name" value="RasGEF"/>
    <property type="match status" value="1"/>
</dbReference>
<evidence type="ECO:0000259" key="6">
    <source>
        <dbReference type="PROSITE" id="PS50009"/>
    </source>
</evidence>
<dbReference type="PANTHER" id="PTHR23113:SF368">
    <property type="entry name" value="CELL DIVISION CONTROL PROTEIN 25"/>
    <property type="match status" value="1"/>
</dbReference>
<dbReference type="GO" id="GO:0007265">
    <property type="term" value="P:Ras protein signal transduction"/>
    <property type="evidence" value="ECO:0007669"/>
    <property type="project" value="EnsemblFungi"/>
</dbReference>
<evidence type="ECO:0000256" key="5">
    <source>
        <dbReference type="SAM" id="MobiDB-lite"/>
    </source>
</evidence>
<evidence type="ECO:0000256" key="4">
    <source>
        <dbReference type="PROSITE-ProRule" id="PRU00168"/>
    </source>
</evidence>
<feature type="compositionally biased region" description="Polar residues" evidence="5">
    <location>
        <begin position="584"/>
        <end position="612"/>
    </location>
</feature>
<name>G0WEK4_NAUDC</name>
<dbReference type="CDD" id="cd00155">
    <property type="entry name" value="RasGEF"/>
    <property type="match status" value="1"/>
</dbReference>
<keyword evidence="9" id="KW-1185">Reference proteome</keyword>
<dbReference type="SMART" id="SM00229">
    <property type="entry name" value="RasGEFN"/>
    <property type="match status" value="1"/>
</dbReference>
<feature type="region of interest" description="Disordered" evidence="5">
    <location>
        <begin position="1"/>
        <end position="28"/>
    </location>
</feature>
<dbReference type="Gene3D" id="1.10.840.10">
    <property type="entry name" value="Ras guanine-nucleotide exchange factors catalytic domain"/>
    <property type="match status" value="1"/>
</dbReference>
<keyword evidence="1" id="KW-0132">Cell division</keyword>
<dbReference type="PANTHER" id="PTHR23113">
    <property type="entry name" value="GUANINE NUCLEOTIDE EXCHANGE FACTOR"/>
    <property type="match status" value="1"/>
</dbReference>
<evidence type="ECO:0000259" key="7">
    <source>
        <dbReference type="PROSITE" id="PS50212"/>
    </source>
</evidence>
<feature type="region of interest" description="Disordered" evidence="5">
    <location>
        <begin position="57"/>
        <end position="100"/>
    </location>
</feature>
<keyword evidence="3" id="KW-0131">Cell cycle</keyword>
<dbReference type="InterPro" id="IPR023578">
    <property type="entry name" value="Ras_GEF_dom_sf"/>
</dbReference>
<dbReference type="CDD" id="cd06224">
    <property type="entry name" value="REM"/>
    <property type="match status" value="1"/>
</dbReference>
<feature type="region of interest" description="Disordered" evidence="5">
    <location>
        <begin position="1497"/>
        <end position="1573"/>
    </location>
</feature>
<feature type="compositionally biased region" description="Low complexity" evidence="5">
    <location>
        <begin position="115"/>
        <end position="149"/>
    </location>
</feature>
<dbReference type="OrthoDB" id="546434at2759"/>
<feature type="region of interest" description="Disordered" evidence="5">
    <location>
        <begin position="112"/>
        <end position="152"/>
    </location>
</feature>
<dbReference type="InterPro" id="IPR000651">
    <property type="entry name" value="Ras-like_Gua-exchang_fac_N"/>
</dbReference>
<evidence type="ECO:0000313" key="9">
    <source>
        <dbReference type="Proteomes" id="UP000000689"/>
    </source>
</evidence>
<feature type="region of interest" description="Disordered" evidence="5">
    <location>
        <begin position="1203"/>
        <end position="1225"/>
    </location>
</feature>
<dbReference type="InterPro" id="IPR008937">
    <property type="entry name" value="Ras-like_GEF"/>
</dbReference>
<dbReference type="SUPFAM" id="SSF48366">
    <property type="entry name" value="Ras GEF"/>
    <property type="match status" value="1"/>
</dbReference>
<dbReference type="GO" id="GO:0005789">
    <property type="term" value="C:endoplasmic reticulum membrane"/>
    <property type="evidence" value="ECO:0007669"/>
    <property type="project" value="EnsemblFungi"/>
</dbReference>
<dbReference type="KEGG" id="ndi:NDAI_0H00410"/>
<dbReference type="GO" id="GO:0051301">
    <property type="term" value="P:cell division"/>
    <property type="evidence" value="ECO:0007669"/>
    <property type="project" value="UniProtKB-KW"/>
</dbReference>
<dbReference type="Pfam" id="PF00618">
    <property type="entry name" value="RasGEF_N"/>
    <property type="match status" value="1"/>
</dbReference>
<dbReference type="GO" id="GO:0005634">
    <property type="term" value="C:nucleus"/>
    <property type="evidence" value="ECO:0007669"/>
    <property type="project" value="EnsemblFungi"/>
</dbReference>
<gene>
    <name evidence="8" type="primary">NDAI0H00410</name>
    <name evidence="8" type="ordered locus">NDAI_0H00410</name>
</gene>
<feature type="compositionally biased region" description="Basic and acidic residues" evidence="5">
    <location>
        <begin position="984"/>
        <end position="998"/>
    </location>
</feature>
<dbReference type="GO" id="GO:0007089">
    <property type="term" value="P:traversing start control point of mitotic cell cycle"/>
    <property type="evidence" value="ECO:0007669"/>
    <property type="project" value="EnsemblFungi"/>
</dbReference>
<dbReference type="InterPro" id="IPR001895">
    <property type="entry name" value="RASGEF_cat_dom"/>
</dbReference>
<dbReference type="Proteomes" id="UP000000689">
    <property type="component" value="Chromosome 8"/>
</dbReference>
<organism evidence="8 9">
    <name type="scientific">Naumovozyma dairenensis (strain ATCC 10597 / BCRC 20456 / CBS 421 / NBRC 0211 / NRRL Y-12639)</name>
    <name type="common">Saccharomyces dairenensis</name>
    <dbReference type="NCBI Taxonomy" id="1071378"/>
    <lineage>
        <taxon>Eukaryota</taxon>
        <taxon>Fungi</taxon>
        <taxon>Dikarya</taxon>
        <taxon>Ascomycota</taxon>
        <taxon>Saccharomycotina</taxon>
        <taxon>Saccharomycetes</taxon>
        <taxon>Saccharomycetales</taxon>
        <taxon>Saccharomycetaceae</taxon>
        <taxon>Naumovozyma</taxon>
    </lineage>
</organism>
<feature type="compositionally biased region" description="Acidic residues" evidence="5">
    <location>
        <begin position="1513"/>
        <end position="1523"/>
    </location>
</feature>
<proteinExistence type="predicted"/>
<evidence type="ECO:0000256" key="1">
    <source>
        <dbReference type="ARBA" id="ARBA00022618"/>
    </source>
</evidence>
<dbReference type="GO" id="GO:0005886">
    <property type="term" value="C:plasma membrane"/>
    <property type="evidence" value="ECO:0007669"/>
    <property type="project" value="EnsemblFungi"/>
</dbReference>
<evidence type="ECO:0008006" key="10">
    <source>
        <dbReference type="Google" id="ProtNLM"/>
    </source>
</evidence>
<dbReference type="GO" id="GO:0005085">
    <property type="term" value="F:guanyl-nucleotide exchange factor activity"/>
    <property type="evidence" value="ECO:0007669"/>
    <property type="project" value="UniProtKB-KW"/>
</dbReference>
<dbReference type="GO" id="GO:0005829">
    <property type="term" value="C:cytosol"/>
    <property type="evidence" value="ECO:0007669"/>
    <property type="project" value="EnsemblFungi"/>
</dbReference>
<dbReference type="PROSITE" id="PS50212">
    <property type="entry name" value="RASGEF_NTER"/>
    <property type="match status" value="1"/>
</dbReference>
<feature type="region of interest" description="Disordered" evidence="5">
    <location>
        <begin position="583"/>
        <end position="618"/>
    </location>
</feature>
<sequence length="1589" mass="180689">MVESNLNSRNSRNSKNSKNNNNKVKNMFSNNTSNLILNFPNDDHLIDLTPRDLSNVKTTYSTKSSNNNNSSSNKNKNRNTNANAGENVSSTATSSKNNSITSQFNRTNMTESIHSLPSSQDQQQQQQSNPLSQTIPPSSSQPQQQPQQQHFPHQAILSKDALFYKYPMDIKLWTELQNLTIHYTKLSHEMFVKNNRSEFTKCFNYLSNLIVFTQLSCRLIQQLIKSKQYNKDIKKYLKNLISSLSKIIINSRIYFDTSFMLKYELKTSSNSNTNNDNNNNNNNNNKKTMVEEDIPDEMIMPNRTITIDTDASIANVNDDIEGSSPKTKRFVSTSSSTTNTSSIINNNNNNNNYTKRTISTSTNDTIVPNNNNNNTTMRTRNSTLDNFENPFIYDNNKRLPSTLSTPRTSLANSLNISNNNNTVGINDTPSSTNIINQNFNTNGSTHDEENRRKIRHKSIFEIIDQEFLKFYKNIQMLHHVLQTSVLTTADALLLPQILPRFFKGSFSGGSWTNPFSGFIYSDSKDTITTITSNPSNPSIVTSRNSSYIDGSSTNNSINIYGGSGYGGFVSGLPPKMAEAIAQAAGQNPISSSTSSNKLDDLSTNGTSQQGAPSTTTMTMTTLNSSSTFFNRPSHDRTFSRSRISKRKTLYPLNYNTLNLMKKISKEIYDKFDGDIGSDISIWDGPMTKAKNLEINSKTYEQINRNISFVEILENLDLTIFINLKKLIKSPPKILDFESEEFLKHAMLSISTIITEFFDIKQAFHDIVVKLIMTTQQTTLEDPYVFASMKSNFKIGYYEPMNYGLSSSSLDETTSNTKLVMSTKLMRKTEKFASALYKNLIDQDVETNRQEFLNVIDDFRNVCEKYVEISNISCFIVEQLIEERENLLNYAARMMKNNLTTELLRGEQERWFDYPTEYNSDDEFIDDDDDDDDDDNDDEIDDDGANENDGEIHSNAVTDDDHDENDKSAIKINDEEATVDGSLLTKEESDTTESDVDKDAQSDNELWFLQSEYQSYLIYDSKGKIRGGTKESLIEHLTSHQLIDPAFSVVMLITFRSIMTTKEFFFALIYRYNLSPPEGLSFDDYNIWIEKKLMPIKCRVITIMNTFLQRYWTPNYLESGLSALSNFANFAISENIPGSEELLQRIEDNIINIPTKHNIVNESSNSDNVITKDSHKPLSGTLKDKIHSVEDALSIIDDTTTVHTSNNNNKSSISSNPDYHSSSNSSLNALKNLTSPVLLHPTNAATNVFSRLKKPKLLETDAYTYAEQLTVREHELYLEINMFECLDRAWGSKYCNMGGSPNISKFISNANALTNFVSYTIVRHTDVKKRAKLIEYFIVVAQYCKELNNFSSMTAIVSALYSSPIFRLKKTWKLIPIEAKKVLRKLNNLMDSKKNFIKYRESIRGIKDVPCIPFFGIYLSDLTFTFVGNPEYLHGSTDIINFSKRSRIVDIIEEILSFKKFHYKLKRNEDIENMIQESLNNGPHIEKQYQLSLKAEPRIENTNGGGTNLSNDILSDETDDDDSDPNDHHHHHHHLHQLQHNIGPNKTNRHHSHSHQGTNHHNSSNGNDFDDKDGQVIKYGKKKQSAKLFG</sequence>
<feature type="compositionally biased region" description="Low complexity" evidence="5">
    <location>
        <begin position="57"/>
        <end position="83"/>
    </location>
</feature>
<dbReference type="GeneID" id="11495746"/>
<feature type="region of interest" description="Disordered" evidence="5">
    <location>
        <begin position="916"/>
        <end position="998"/>
    </location>
</feature>
<dbReference type="PROSITE" id="PS00720">
    <property type="entry name" value="RASGEF"/>
    <property type="match status" value="1"/>
</dbReference>
<dbReference type="PROSITE" id="PS50009">
    <property type="entry name" value="RASGEF_CAT"/>
    <property type="match status" value="1"/>
</dbReference>
<feature type="region of interest" description="Disordered" evidence="5">
    <location>
        <begin position="268"/>
        <end position="287"/>
    </location>
</feature>
<accession>G0WEK4</accession>
<dbReference type="OMA" id="SEHEYSL"/>
<dbReference type="SMART" id="SM00147">
    <property type="entry name" value="RasGEF"/>
    <property type="match status" value="1"/>
</dbReference>
<keyword evidence="2 4" id="KW-0344">Guanine-nucleotide releasing factor</keyword>
<reference evidence="8 9" key="1">
    <citation type="journal article" date="2011" name="Proc. Natl. Acad. Sci. U.S.A.">
        <title>Evolutionary erosion of yeast sex chromosomes by mating-type switching accidents.</title>
        <authorList>
            <person name="Gordon J.L."/>
            <person name="Armisen D."/>
            <person name="Proux-Wera E."/>
            <person name="Oheigeartaigh S.S."/>
            <person name="Byrne K.P."/>
            <person name="Wolfe K.H."/>
        </authorList>
    </citation>
    <scope>NUCLEOTIDE SEQUENCE [LARGE SCALE GENOMIC DNA]</scope>
    <source>
        <strain evidence="9">ATCC 10597 / BCRC 20456 / CBS 421 / NBRC 0211 / NRRL Y-12639</strain>
    </source>
</reference>
<dbReference type="EMBL" id="HE580274">
    <property type="protein sequence ID" value="CCD26215.1"/>
    <property type="molecule type" value="Genomic_DNA"/>
</dbReference>
<evidence type="ECO:0000256" key="3">
    <source>
        <dbReference type="ARBA" id="ARBA00023306"/>
    </source>
</evidence>
<feature type="compositionally biased region" description="Polar residues" evidence="5">
    <location>
        <begin position="84"/>
        <end position="100"/>
    </location>
</feature>
<feature type="compositionally biased region" description="Acidic residues" evidence="5">
    <location>
        <begin position="918"/>
        <end position="948"/>
    </location>
</feature>
<dbReference type="InterPro" id="IPR036964">
    <property type="entry name" value="RASGEF_cat_dom_sf"/>
</dbReference>
<dbReference type="InterPro" id="IPR019804">
    <property type="entry name" value="Ras_G-nucl-exch_fac_CS"/>
</dbReference>
<feature type="domain" description="N-terminal Ras-GEF" evidence="7">
    <location>
        <begin position="1020"/>
        <end position="1150"/>
    </location>
</feature>
<dbReference type="eggNOG" id="KOG3417">
    <property type="taxonomic scope" value="Eukaryota"/>
</dbReference>
<protein>
    <recommendedName>
        <fullName evidence="10">Ras-GEF domain-containing protein</fullName>
    </recommendedName>
</protein>
<feature type="compositionally biased region" description="Basic residues" evidence="5">
    <location>
        <begin position="1527"/>
        <end position="1536"/>
    </location>
</feature>
<dbReference type="HOGENOM" id="CLU_002171_1_0_1"/>